<dbReference type="InterPro" id="IPR014284">
    <property type="entry name" value="RNA_pol_sigma-70_dom"/>
</dbReference>
<comment type="function">
    <text evidence="5">Sigma factors are initiation factors that promote the attachment of RNA polymerase to specific initiation sites and are then released.</text>
</comment>
<keyword evidence="1 5" id="KW-0805">Transcription regulation</keyword>
<dbReference type="PROSITE" id="PS00716">
    <property type="entry name" value="SIGMA70_2"/>
    <property type="match status" value="1"/>
</dbReference>
<feature type="domain" description="RNA polymerase sigma-70" evidence="6">
    <location>
        <begin position="46"/>
        <end position="59"/>
    </location>
</feature>
<keyword evidence="9" id="KW-1185">Reference proteome</keyword>
<reference evidence="8 9" key="1">
    <citation type="submission" date="2019-12" db="EMBL/GenBank/DDBJ databases">
        <title>Sporaefaciens musculi gen. nov., sp. nov., a novel bacterium isolated from the caecum of an obese mouse.</title>
        <authorList>
            <person name="Rasmussen T.S."/>
            <person name="Streidl T."/>
            <person name="Hitch T.C.A."/>
            <person name="Wortmann E."/>
            <person name="Deptula P."/>
            <person name="Hansen M."/>
            <person name="Nielsen D.S."/>
            <person name="Clavel T."/>
            <person name="Vogensen F.K."/>
        </authorList>
    </citation>
    <scope>NUCLEOTIDE SEQUENCE [LARGE SCALE GENOMIC DNA]</scope>
    <source>
        <strain evidence="8 9">WCA-9-b2</strain>
    </source>
</reference>
<dbReference type="InterPro" id="IPR013324">
    <property type="entry name" value="RNA_pol_sigma_r3/r4-like"/>
</dbReference>
<evidence type="ECO:0000313" key="9">
    <source>
        <dbReference type="Proteomes" id="UP000460412"/>
    </source>
</evidence>
<dbReference type="SUPFAM" id="SSF88659">
    <property type="entry name" value="Sigma3 and sigma4 domains of RNA polymerase sigma factors"/>
    <property type="match status" value="2"/>
</dbReference>
<dbReference type="Pfam" id="PF04545">
    <property type="entry name" value="Sigma70_r4"/>
    <property type="match status" value="1"/>
</dbReference>
<evidence type="ECO:0000256" key="1">
    <source>
        <dbReference type="ARBA" id="ARBA00023015"/>
    </source>
</evidence>
<proteinExistence type="inferred from homology"/>
<evidence type="ECO:0000256" key="2">
    <source>
        <dbReference type="ARBA" id="ARBA00023082"/>
    </source>
</evidence>
<dbReference type="NCBIfam" id="NF004052">
    <property type="entry name" value="PRK05572.1"/>
    <property type="match status" value="1"/>
</dbReference>
<comment type="caution">
    <text evidence="8">The sequence shown here is derived from an EMBL/GenBank/DDBJ whole genome shotgun (WGS) entry which is preliminary data.</text>
</comment>
<dbReference type="GO" id="GO:0003677">
    <property type="term" value="F:DNA binding"/>
    <property type="evidence" value="ECO:0007669"/>
    <property type="project" value="UniProtKB-KW"/>
</dbReference>
<dbReference type="NCBIfam" id="TIGR02937">
    <property type="entry name" value="sigma70-ECF"/>
    <property type="match status" value="1"/>
</dbReference>
<evidence type="ECO:0000256" key="3">
    <source>
        <dbReference type="ARBA" id="ARBA00023125"/>
    </source>
</evidence>
<protein>
    <recommendedName>
        <fullName evidence="5">RNA polymerase sigma factor</fullName>
    </recommendedName>
</protein>
<dbReference type="Gene3D" id="1.10.10.10">
    <property type="entry name" value="Winged helix-like DNA-binding domain superfamily/Winged helix DNA-binding domain"/>
    <property type="match status" value="2"/>
</dbReference>
<keyword evidence="4 5" id="KW-0804">Transcription</keyword>
<dbReference type="InterPro" id="IPR007624">
    <property type="entry name" value="RNA_pol_sigma70_r3"/>
</dbReference>
<comment type="similarity">
    <text evidence="5">Belongs to the sigma-70 factor family.</text>
</comment>
<evidence type="ECO:0000256" key="4">
    <source>
        <dbReference type="ARBA" id="ARBA00023163"/>
    </source>
</evidence>
<dbReference type="PANTHER" id="PTHR30385:SF4">
    <property type="entry name" value="RNA POLYMERASE SIGMA-E FACTOR"/>
    <property type="match status" value="1"/>
</dbReference>
<dbReference type="GO" id="GO:0016987">
    <property type="term" value="F:sigma factor activity"/>
    <property type="evidence" value="ECO:0007669"/>
    <property type="project" value="UniProtKB-KW"/>
</dbReference>
<keyword evidence="2 5" id="KW-0731">Sigma factor</keyword>
<dbReference type="InterPro" id="IPR014322">
    <property type="entry name" value="RNA_pol_sigma-B/F/G"/>
</dbReference>
<evidence type="ECO:0000313" key="8">
    <source>
        <dbReference type="EMBL" id="MXP78516.1"/>
    </source>
</evidence>
<name>A0A7X3MLB6_9FIRM</name>
<keyword evidence="3 5" id="KW-0238">DNA-binding</keyword>
<evidence type="ECO:0000259" key="6">
    <source>
        <dbReference type="PROSITE" id="PS00715"/>
    </source>
</evidence>
<dbReference type="Pfam" id="PF04539">
    <property type="entry name" value="Sigma70_r3"/>
    <property type="match status" value="1"/>
</dbReference>
<dbReference type="InterPro" id="IPR013325">
    <property type="entry name" value="RNA_pol_sigma_r2"/>
</dbReference>
<gene>
    <name evidence="8" type="ORF">GN277_25200</name>
</gene>
<organism evidence="8 9">
    <name type="scientific">Sporofaciens musculi</name>
    <dbReference type="NCBI Taxonomy" id="2681861"/>
    <lineage>
        <taxon>Bacteria</taxon>
        <taxon>Bacillati</taxon>
        <taxon>Bacillota</taxon>
        <taxon>Clostridia</taxon>
        <taxon>Lachnospirales</taxon>
        <taxon>Lachnospiraceae</taxon>
        <taxon>Sporofaciens</taxon>
    </lineage>
</organism>
<accession>A0A7X3MLB6</accession>
<dbReference type="RefSeq" id="WP_159755239.1">
    <property type="nucleotide sequence ID" value="NZ_CATIFW010000011.1"/>
</dbReference>
<dbReference type="InterPro" id="IPR036388">
    <property type="entry name" value="WH-like_DNA-bd_sf"/>
</dbReference>
<dbReference type="Pfam" id="PF04542">
    <property type="entry name" value="Sigma70_r2"/>
    <property type="match status" value="1"/>
</dbReference>
<dbReference type="AlphaFoldDB" id="A0A7X3MLB6"/>
<dbReference type="NCBIfam" id="TIGR02980">
    <property type="entry name" value="SigBFG"/>
    <property type="match status" value="1"/>
</dbReference>
<dbReference type="EMBL" id="WUQX01000001">
    <property type="protein sequence ID" value="MXP78516.1"/>
    <property type="molecule type" value="Genomic_DNA"/>
</dbReference>
<dbReference type="PRINTS" id="PR00046">
    <property type="entry name" value="SIGMA70FCT"/>
</dbReference>
<dbReference type="InterPro" id="IPR000943">
    <property type="entry name" value="RNA_pol_sigma70"/>
</dbReference>
<evidence type="ECO:0000259" key="7">
    <source>
        <dbReference type="PROSITE" id="PS00716"/>
    </source>
</evidence>
<dbReference type="InterPro" id="IPR007627">
    <property type="entry name" value="RNA_pol_sigma70_r2"/>
</dbReference>
<dbReference type="InterPro" id="IPR007630">
    <property type="entry name" value="RNA_pol_sigma70_r4"/>
</dbReference>
<dbReference type="SUPFAM" id="SSF88946">
    <property type="entry name" value="Sigma2 domain of RNA polymerase sigma factors"/>
    <property type="match status" value="1"/>
</dbReference>
<sequence length="237" mass="27424">MDHTIALIQRSHEGDEKARAQLVEENTGLVWCIVKRFYNRGVEAEDLFQVGSIGLLKAIDKFDMSFDVKFSTYAVPMISGEIKRFLRDDGMIKVSRSLKELAYKAYLCQERLQEKWGRDPTVAEIAGELGVETEELTQALDASGEIESLHKPIYQKEGQEVRLMDKLKEKEGEEEQILNHLLLKQLLAYLDKEERRLIYLRYFANQTQTQVGDTLGISQVQVSRMEKKILKNLRERI</sequence>
<dbReference type="Proteomes" id="UP000460412">
    <property type="component" value="Unassembled WGS sequence"/>
</dbReference>
<dbReference type="Gene3D" id="1.20.120.1810">
    <property type="match status" value="1"/>
</dbReference>
<evidence type="ECO:0000256" key="5">
    <source>
        <dbReference type="RuleBase" id="RU362124"/>
    </source>
</evidence>
<feature type="domain" description="RNA polymerase sigma-70" evidence="7">
    <location>
        <begin position="207"/>
        <end position="233"/>
    </location>
</feature>
<dbReference type="PROSITE" id="PS00715">
    <property type="entry name" value="SIGMA70_1"/>
    <property type="match status" value="1"/>
</dbReference>
<dbReference type="GO" id="GO:0006352">
    <property type="term" value="P:DNA-templated transcription initiation"/>
    <property type="evidence" value="ECO:0007669"/>
    <property type="project" value="InterPro"/>
</dbReference>
<dbReference type="PANTHER" id="PTHR30385">
    <property type="entry name" value="SIGMA FACTOR F FLAGELLAR"/>
    <property type="match status" value="1"/>
</dbReference>